<proteinExistence type="predicted"/>
<dbReference type="Ensembl" id="ENSSVLT00005019009.1">
    <property type="protein sequence ID" value="ENSSVLP00005017091.1"/>
    <property type="gene ID" value="ENSSVLG00005013618.1"/>
</dbReference>
<organism evidence="1 2">
    <name type="scientific">Sciurus vulgaris</name>
    <name type="common">Eurasian red squirrel</name>
    <dbReference type="NCBI Taxonomy" id="55149"/>
    <lineage>
        <taxon>Eukaryota</taxon>
        <taxon>Metazoa</taxon>
        <taxon>Chordata</taxon>
        <taxon>Craniata</taxon>
        <taxon>Vertebrata</taxon>
        <taxon>Euteleostomi</taxon>
        <taxon>Mammalia</taxon>
        <taxon>Eutheria</taxon>
        <taxon>Euarchontoglires</taxon>
        <taxon>Glires</taxon>
        <taxon>Rodentia</taxon>
        <taxon>Sciuromorpha</taxon>
        <taxon>Sciuridae</taxon>
        <taxon>Sciurinae</taxon>
        <taxon>Sciurini</taxon>
        <taxon>Sciurus</taxon>
    </lineage>
</organism>
<dbReference type="InterPro" id="IPR037177">
    <property type="entry name" value="DLC_sf"/>
</dbReference>
<dbReference type="SUPFAM" id="SSF54648">
    <property type="entry name" value="DLC"/>
    <property type="match status" value="1"/>
</dbReference>
<dbReference type="GO" id="GO:0030286">
    <property type="term" value="C:dynein complex"/>
    <property type="evidence" value="ECO:0007669"/>
    <property type="project" value="InterPro"/>
</dbReference>
<dbReference type="SMART" id="SM01375">
    <property type="entry name" value="Dynein_light"/>
    <property type="match status" value="1"/>
</dbReference>
<sequence>MVITCDPKAMIKNVDLSEEMQQDSVKCATQALEKYNIEKDIAKTSCFFFKNENVDLLIFLSF</sequence>
<dbReference type="InterPro" id="IPR001372">
    <property type="entry name" value="Dynein_light_chain_typ-1/2"/>
</dbReference>
<evidence type="ECO:0000313" key="2">
    <source>
        <dbReference type="Proteomes" id="UP000694564"/>
    </source>
</evidence>
<evidence type="ECO:0000313" key="1">
    <source>
        <dbReference type="Ensembl" id="ENSSVLP00005017091.1"/>
    </source>
</evidence>
<dbReference type="Proteomes" id="UP000694564">
    <property type="component" value="Chromosome 11"/>
</dbReference>
<dbReference type="Gene3D" id="3.30.740.10">
    <property type="entry name" value="Protein Inhibitor Of Neuronal Nitric Oxide Synthase"/>
    <property type="match status" value="1"/>
</dbReference>
<name>A0A8D2CZN7_SCIVU</name>
<protein>
    <recommendedName>
        <fullName evidence="3">Dynein light chain</fullName>
    </recommendedName>
</protein>
<accession>A0A8D2CZN7</accession>
<dbReference type="GO" id="GO:0007017">
    <property type="term" value="P:microtubule-based process"/>
    <property type="evidence" value="ECO:0007669"/>
    <property type="project" value="InterPro"/>
</dbReference>
<reference evidence="1" key="2">
    <citation type="submission" date="2025-09" db="UniProtKB">
        <authorList>
            <consortium name="Ensembl"/>
        </authorList>
    </citation>
    <scope>IDENTIFICATION</scope>
</reference>
<evidence type="ECO:0008006" key="3">
    <source>
        <dbReference type="Google" id="ProtNLM"/>
    </source>
</evidence>
<keyword evidence="2" id="KW-1185">Reference proteome</keyword>
<dbReference type="AlphaFoldDB" id="A0A8D2CZN7"/>
<dbReference type="OrthoDB" id="10033309at2759"/>
<dbReference type="GeneTree" id="ENSGT00940000172072"/>
<reference evidence="1" key="1">
    <citation type="submission" date="2025-08" db="UniProtKB">
        <authorList>
            <consortium name="Ensembl"/>
        </authorList>
    </citation>
    <scope>IDENTIFICATION</scope>
</reference>
<dbReference type="Pfam" id="PF01221">
    <property type="entry name" value="Dynein_light"/>
    <property type="match status" value="1"/>
</dbReference>